<dbReference type="GeneID" id="28819247"/>
<reference evidence="2 3" key="1">
    <citation type="submission" date="2015-10" db="EMBL/GenBank/DDBJ databases">
        <title>Full genome of DAOMC 229536 Phialocephala scopiformis, a fungal endophyte of spruce producing the potent anti-insectan compound rugulosin.</title>
        <authorList>
            <consortium name="DOE Joint Genome Institute"/>
            <person name="Walker A.K."/>
            <person name="Frasz S.L."/>
            <person name="Seifert K.A."/>
            <person name="Miller J.D."/>
            <person name="Mondo S.J."/>
            <person name="Labutti K."/>
            <person name="Lipzen A."/>
            <person name="Dockter R."/>
            <person name="Kennedy M."/>
            <person name="Grigoriev I.V."/>
            <person name="Spatafora J.W."/>
        </authorList>
    </citation>
    <scope>NUCLEOTIDE SEQUENCE [LARGE SCALE GENOMIC DNA]</scope>
    <source>
        <strain evidence="2 3">CBS 120377</strain>
    </source>
</reference>
<gene>
    <name evidence="2" type="ORF">LY89DRAFT_589295</name>
</gene>
<accession>A0A194X4H1</accession>
<evidence type="ECO:0000313" key="2">
    <source>
        <dbReference type="EMBL" id="KUJ15070.1"/>
    </source>
</evidence>
<dbReference type="InterPro" id="IPR029058">
    <property type="entry name" value="AB_hydrolase_fold"/>
</dbReference>
<dbReference type="AlphaFoldDB" id="A0A194X4H1"/>
<evidence type="ECO:0000259" key="1">
    <source>
        <dbReference type="Pfam" id="PF07859"/>
    </source>
</evidence>
<dbReference type="EMBL" id="KQ947419">
    <property type="protein sequence ID" value="KUJ15070.1"/>
    <property type="molecule type" value="Genomic_DNA"/>
</dbReference>
<organism evidence="2 3">
    <name type="scientific">Mollisia scopiformis</name>
    <name type="common">Conifer needle endophyte fungus</name>
    <name type="synonym">Phialocephala scopiformis</name>
    <dbReference type="NCBI Taxonomy" id="149040"/>
    <lineage>
        <taxon>Eukaryota</taxon>
        <taxon>Fungi</taxon>
        <taxon>Dikarya</taxon>
        <taxon>Ascomycota</taxon>
        <taxon>Pezizomycotina</taxon>
        <taxon>Leotiomycetes</taxon>
        <taxon>Helotiales</taxon>
        <taxon>Mollisiaceae</taxon>
        <taxon>Mollisia</taxon>
    </lineage>
</organism>
<dbReference type="SUPFAM" id="SSF53474">
    <property type="entry name" value="alpha/beta-Hydrolases"/>
    <property type="match status" value="1"/>
</dbReference>
<dbReference type="RefSeq" id="XP_018069425.1">
    <property type="nucleotide sequence ID" value="XM_018209521.1"/>
</dbReference>
<feature type="domain" description="Alpha/beta hydrolase fold-3" evidence="1">
    <location>
        <begin position="11"/>
        <end position="98"/>
    </location>
</feature>
<dbReference type="Gene3D" id="3.40.50.1820">
    <property type="entry name" value="alpha/beta hydrolase"/>
    <property type="match status" value="1"/>
</dbReference>
<dbReference type="InParanoid" id="A0A194X4H1"/>
<dbReference type="OrthoDB" id="433474at2759"/>
<dbReference type="InterPro" id="IPR013094">
    <property type="entry name" value="AB_hydrolase_3"/>
</dbReference>
<protein>
    <submittedName>
        <fullName evidence="2">Esterase/lipase</fullName>
    </submittedName>
</protein>
<dbReference type="Pfam" id="PF07859">
    <property type="entry name" value="Abhydrolase_3"/>
    <property type="match status" value="1"/>
</dbReference>
<keyword evidence="3" id="KW-1185">Reference proteome</keyword>
<dbReference type="GO" id="GO:0016787">
    <property type="term" value="F:hydrolase activity"/>
    <property type="evidence" value="ECO:0007669"/>
    <property type="project" value="InterPro"/>
</dbReference>
<sequence length="115" mass="12366">MLDDRNRTMSSQQYVGEGAWNRGSDIMAWECLLGEQRGGGRVSSYAAPGRASDLTALPKVNIDVGAADFREEDFAYASVLWKCGVQAELDVWPGAFHASDLLAPTAVISVATRGD</sequence>
<proteinExistence type="predicted"/>
<name>A0A194X4H1_MOLSC</name>
<dbReference type="KEGG" id="psco:LY89DRAFT_589295"/>
<evidence type="ECO:0000313" key="3">
    <source>
        <dbReference type="Proteomes" id="UP000070700"/>
    </source>
</evidence>
<dbReference type="Proteomes" id="UP000070700">
    <property type="component" value="Unassembled WGS sequence"/>
</dbReference>